<dbReference type="SUPFAM" id="SSF53098">
    <property type="entry name" value="Ribonuclease H-like"/>
    <property type="match status" value="1"/>
</dbReference>
<evidence type="ECO:0000313" key="8">
    <source>
        <dbReference type="Proteomes" id="UP000663829"/>
    </source>
</evidence>
<evidence type="ECO:0000256" key="3">
    <source>
        <dbReference type="ARBA" id="ARBA00022771"/>
    </source>
</evidence>
<evidence type="ECO:0000256" key="5">
    <source>
        <dbReference type="ARBA" id="ARBA00023242"/>
    </source>
</evidence>
<organism evidence="6 8">
    <name type="scientific">Didymodactylos carnosus</name>
    <dbReference type="NCBI Taxonomy" id="1234261"/>
    <lineage>
        <taxon>Eukaryota</taxon>
        <taxon>Metazoa</taxon>
        <taxon>Spiralia</taxon>
        <taxon>Gnathifera</taxon>
        <taxon>Rotifera</taxon>
        <taxon>Eurotatoria</taxon>
        <taxon>Bdelloidea</taxon>
        <taxon>Philodinida</taxon>
        <taxon>Philodinidae</taxon>
        <taxon>Didymodactylos</taxon>
    </lineage>
</organism>
<reference evidence="6" key="1">
    <citation type="submission" date="2021-02" db="EMBL/GenBank/DDBJ databases">
        <authorList>
            <person name="Nowell W R."/>
        </authorList>
    </citation>
    <scope>NUCLEOTIDE SEQUENCE</scope>
</reference>
<feature type="non-terminal residue" evidence="6">
    <location>
        <position position="553"/>
    </location>
</feature>
<proteinExistence type="predicted"/>
<gene>
    <name evidence="6" type="ORF">GPM918_LOCUS35388</name>
    <name evidence="7" type="ORF">SRO942_LOCUS36109</name>
</gene>
<dbReference type="GO" id="GO:0005634">
    <property type="term" value="C:nucleus"/>
    <property type="evidence" value="ECO:0007669"/>
    <property type="project" value="UniProtKB-SubCell"/>
</dbReference>
<comment type="subcellular location">
    <subcellularLocation>
        <location evidence="1">Nucleus</location>
    </subcellularLocation>
</comment>
<name>A0A815QWT7_9BILA</name>
<dbReference type="Proteomes" id="UP000681722">
    <property type="component" value="Unassembled WGS sequence"/>
</dbReference>
<evidence type="ECO:0000256" key="2">
    <source>
        <dbReference type="ARBA" id="ARBA00022723"/>
    </source>
</evidence>
<dbReference type="InterPro" id="IPR052035">
    <property type="entry name" value="ZnF_BED_domain_contain"/>
</dbReference>
<accession>A0A815QWT7</accession>
<dbReference type="Proteomes" id="UP000663829">
    <property type="component" value="Unassembled WGS sequence"/>
</dbReference>
<protein>
    <submittedName>
        <fullName evidence="6">Uncharacterized protein</fullName>
    </submittedName>
</protein>
<dbReference type="AlphaFoldDB" id="A0A815QWT7"/>
<keyword evidence="8" id="KW-1185">Reference proteome</keyword>
<evidence type="ECO:0000313" key="7">
    <source>
        <dbReference type="EMBL" id="CAF4337361.1"/>
    </source>
</evidence>
<sequence>TLDVWTDRRLRSYIGITLHTFVDDELKSDLLSFAPLKGHHTADVLLAEFEKVINYYHIEKKLVRLITDNAVNNIKAFDDILLPGFETYFENDDCNDDTNGSLQNNNDDDDCEEIFNDDSYDRFELVPLADDIIQCVSENLELLRSPCFAHTLQLVVKDGIKHASNATAALTKVAKIAKFGHSSTLFAEKIDKLSKTIPRATKCCWNSQFLTVTAVLNIPIMILNDILTELNKKELYLTEKNKEVLDEFMTLLCLFNEATVLTQADQTVTISIVGPVLLNLLNDCIVKINTNANTSCLYGDPIFLMSPVLDGRFKFQWINDCDLLSDLTKNNIILTIKQYIIDACILNSKNNIINDDVQVIPEEASSNNKNATFSDKGNKKCLFPTLKVGSFKKTKVDNSTPISVSSEIDKADACTDIESNYGDNVNDNAPLANNNKKKTIVQNKKKKKQRVYLEPHRIMRYMQDNFSAIIGARGNQAYILAATPVHDEWISNNCDLQAWRNYFKMGTENKYWSKEVIQRMKKHDDIINSRFIQNKINRLTTNIAQVNASISGL</sequence>
<dbReference type="PANTHER" id="PTHR46481:SF10">
    <property type="entry name" value="ZINC FINGER BED DOMAIN-CONTAINING PROTEIN 39"/>
    <property type="match status" value="1"/>
</dbReference>
<evidence type="ECO:0000313" key="6">
    <source>
        <dbReference type="EMBL" id="CAF1468979.1"/>
    </source>
</evidence>
<keyword evidence="4" id="KW-0862">Zinc</keyword>
<comment type="caution">
    <text evidence="6">The sequence shown here is derived from an EMBL/GenBank/DDBJ whole genome shotgun (WGS) entry which is preliminary data.</text>
</comment>
<dbReference type="EMBL" id="CAJNOQ010020439">
    <property type="protein sequence ID" value="CAF1468979.1"/>
    <property type="molecule type" value="Genomic_DNA"/>
</dbReference>
<evidence type="ECO:0000256" key="4">
    <source>
        <dbReference type="ARBA" id="ARBA00022833"/>
    </source>
</evidence>
<evidence type="ECO:0000256" key="1">
    <source>
        <dbReference type="ARBA" id="ARBA00004123"/>
    </source>
</evidence>
<keyword evidence="3" id="KW-0863">Zinc-finger</keyword>
<keyword evidence="2" id="KW-0479">Metal-binding</keyword>
<keyword evidence="5" id="KW-0539">Nucleus</keyword>
<dbReference type="OrthoDB" id="10057873at2759"/>
<dbReference type="EMBL" id="CAJOBC010085908">
    <property type="protein sequence ID" value="CAF4337361.1"/>
    <property type="molecule type" value="Genomic_DNA"/>
</dbReference>
<dbReference type="GO" id="GO:0008270">
    <property type="term" value="F:zinc ion binding"/>
    <property type="evidence" value="ECO:0007669"/>
    <property type="project" value="UniProtKB-KW"/>
</dbReference>
<dbReference type="PANTHER" id="PTHR46481">
    <property type="entry name" value="ZINC FINGER BED DOMAIN-CONTAINING PROTEIN 4"/>
    <property type="match status" value="1"/>
</dbReference>
<dbReference type="InterPro" id="IPR012337">
    <property type="entry name" value="RNaseH-like_sf"/>
</dbReference>